<dbReference type="PANTHER" id="PTHR10668:SF105">
    <property type="entry name" value="DEHYDROGENASE-RELATED"/>
    <property type="match status" value="1"/>
</dbReference>
<name>A0A255HBW4_9ACTN</name>
<dbReference type="InterPro" id="IPR036188">
    <property type="entry name" value="FAD/NAD-bd_sf"/>
</dbReference>
<dbReference type="Proteomes" id="UP000216311">
    <property type="component" value="Unassembled WGS sequence"/>
</dbReference>
<organism evidence="2 3">
    <name type="scientific">Enemella dayhoffiae</name>
    <dbReference type="NCBI Taxonomy" id="2016507"/>
    <lineage>
        <taxon>Bacteria</taxon>
        <taxon>Bacillati</taxon>
        <taxon>Actinomycetota</taxon>
        <taxon>Actinomycetes</taxon>
        <taxon>Propionibacteriales</taxon>
        <taxon>Propionibacteriaceae</taxon>
        <taxon>Enemella</taxon>
    </lineage>
</organism>
<gene>
    <name evidence="2" type="ORF">CGZ93_01370</name>
</gene>
<comment type="caution">
    <text evidence="2">The sequence shown here is derived from an EMBL/GenBank/DDBJ whole genome shotgun (WGS) entry which is preliminary data.</text>
</comment>
<evidence type="ECO:0000313" key="3">
    <source>
        <dbReference type="Proteomes" id="UP000216311"/>
    </source>
</evidence>
<proteinExistence type="predicted"/>
<evidence type="ECO:0000313" key="2">
    <source>
        <dbReference type="EMBL" id="OYO25135.1"/>
    </source>
</evidence>
<dbReference type="Pfam" id="PF13450">
    <property type="entry name" value="NAD_binding_8"/>
    <property type="match status" value="1"/>
</dbReference>
<dbReference type="Gene3D" id="3.50.50.60">
    <property type="entry name" value="FAD/NAD(P)-binding domain"/>
    <property type="match status" value="1"/>
</dbReference>
<sequence>MEKPSAAPSAPPGRTVGGPRDAVVVGSGPNGLAAAITLALAGVRVRVLEAADTAGGGARSDELTVPGLLHDTCSAVHPTGATSPALRPGGSLGLTGLEWTHPEIALAHVLDDGDGAVLYADLAATADVLGADGAAWTGLFGPLAERFDQLAEDVYRPVLHPPRHPALLTRFGAAAATPATALARLWRRPRTRALWAGIAAHAMSSLQIPFSSAAGLLIATAGHRGGWPVAVGGSQAITDALLRRLGELGGVVETGCRVDSLAELDAELVLLDTAPSAALRLLGDRLPGPVARAYRRFRPGPAAYKVDLAVRGGVPWRLPEARRAGTVHVGGSLAEVAAAEGLVARGRLPREPFVLVAQQYLADPSRSVGELHPVWAYAHVPNGFSGDATNLVLARIEQYAPGFTERVVASHVTGPADLQRHNANYVGGDIGAGASAGWQLLFRPRFSVNPYATGVPGVHLCSASTPPGPGVHGMCGVRAAEAALAAAS</sequence>
<protein>
    <submittedName>
        <fullName evidence="2">FAD-dependent oxidoreductase</fullName>
    </submittedName>
</protein>
<dbReference type="RefSeq" id="WP_094362342.1">
    <property type="nucleotide sequence ID" value="NZ_NMVQ01000001.1"/>
</dbReference>
<evidence type="ECO:0000256" key="1">
    <source>
        <dbReference type="SAM" id="MobiDB-lite"/>
    </source>
</evidence>
<accession>A0A255HBW4</accession>
<dbReference type="AlphaFoldDB" id="A0A255HBW4"/>
<dbReference type="OrthoDB" id="833207at2"/>
<dbReference type="SUPFAM" id="SSF51905">
    <property type="entry name" value="FAD/NAD(P)-binding domain"/>
    <property type="match status" value="1"/>
</dbReference>
<feature type="region of interest" description="Disordered" evidence="1">
    <location>
        <begin position="1"/>
        <end position="20"/>
    </location>
</feature>
<reference evidence="2 3" key="1">
    <citation type="submission" date="2017-07" db="EMBL/GenBank/DDBJ databases">
        <title>Draft whole genome sequences of clinical Proprionibacteriaceae strains.</title>
        <authorList>
            <person name="Bernier A.-M."/>
            <person name="Bernard K."/>
            <person name="Domingo M.-C."/>
        </authorList>
    </citation>
    <scope>NUCLEOTIDE SEQUENCE [LARGE SCALE GENOMIC DNA]</scope>
    <source>
        <strain evidence="2 3">NML 130396</strain>
    </source>
</reference>
<keyword evidence="3" id="KW-1185">Reference proteome</keyword>
<dbReference type="EMBL" id="NMVQ01000001">
    <property type="protein sequence ID" value="OYO25135.1"/>
    <property type="molecule type" value="Genomic_DNA"/>
</dbReference>
<dbReference type="PANTHER" id="PTHR10668">
    <property type="entry name" value="PHYTOENE DEHYDROGENASE"/>
    <property type="match status" value="1"/>
</dbReference>